<proteinExistence type="predicted"/>
<dbReference type="InterPro" id="IPR010982">
    <property type="entry name" value="Lambda_DNA-bd_dom_sf"/>
</dbReference>
<dbReference type="CDD" id="cd00093">
    <property type="entry name" value="HTH_XRE"/>
    <property type="match status" value="1"/>
</dbReference>
<feature type="domain" description="HTH cro/C1-type" evidence="1">
    <location>
        <begin position="12"/>
        <end position="59"/>
    </location>
</feature>
<dbReference type="PANTHER" id="PTHR35010">
    <property type="entry name" value="BLL4672 PROTEIN-RELATED"/>
    <property type="match status" value="1"/>
</dbReference>
<comment type="caution">
    <text evidence="2">The sequence shown here is derived from an EMBL/GenBank/DDBJ whole genome shotgun (WGS) entry which is preliminary data.</text>
</comment>
<reference evidence="2 3" key="1">
    <citation type="journal article" date="2019" name="Int. J. Syst. Evol. Microbiol.">
        <title>The Global Catalogue of Microorganisms (GCM) 10K type strain sequencing project: providing services to taxonomists for standard genome sequencing and annotation.</title>
        <authorList>
            <consortium name="The Broad Institute Genomics Platform"/>
            <consortium name="The Broad Institute Genome Sequencing Center for Infectious Disease"/>
            <person name="Wu L."/>
            <person name="Ma J."/>
        </authorList>
    </citation>
    <scope>NUCLEOTIDE SEQUENCE [LARGE SCALE GENOMIC DNA]</scope>
    <source>
        <strain evidence="2 3">JCM 14549</strain>
    </source>
</reference>
<evidence type="ECO:0000313" key="3">
    <source>
        <dbReference type="Proteomes" id="UP001403094"/>
    </source>
</evidence>
<dbReference type="InterPro" id="IPR001387">
    <property type="entry name" value="Cro/C1-type_HTH"/>
</dbReference>
<evidence type="ECO:0000259" key="1">
    <source>
        <dbReference type="PROSITE" id="PS50943"/>
    </source>
</evidence>
<name>A0ABN2UWF8_9ACTN</name>
<accession>A0ABN2UWF8</accession>
<dbReference type="InterPro" id="IPR041413">
    <property type="entry name" value="MLTR_LBD"/>
</dbReference>
<sequence length="255" mass="28288">MGLARGQRRVTGLRREEVATFAGVSIDYYTRLEQGRESSPSPQLLSALCRVFRLSEDERLHLYRLAGADVMQQQSPLSADVSPGLRGLLDRWSMNPAFVYHEGQEILAANSLGRMLYQGFASVDNFARMMFLDPFARTFYVDWERVALETVGALRQAWGKTSVRAGVQDLVDHLADSDADFAEMWDAQVVIGKSHKTKRILHPAVGPLTLEYHDFIVPGAQGLHLLVCDAQRGSRTEESLQLLGSLSPDAGAPMP</sequence>
<dbReference type="SUPFAM" id="SSF47413">
    <property type="entry name" value="lambda repressor-like DNA-binding domains"/>
    <property type="match status" value="1"/>
</dbReference>
<dbReference type="PANTHER" id="PTHR35010:SF2">
    <property type="entry name" value="BLL4672 PROTEIN"/>
    <property type="match status" value="1"/>
</dbReference>
<dbReference type="SMART" id="SM00530">
    <property type="entry name" value="HTH_XRE"/>
    <property type="match status" value="1"/>
</dbReference>
<organism evidence="2 3">
    <name type="scientific">Streptomyces cheonanensis</name>
    <dbReference type="NCBI Taxonomy" id="312720"/>
    <lineage>
        <taxon>Bacteria</taxon>
        <taxon>Bacillati</taxon>
        <taxon>Actinomycetota</taxon>
        <taxon>Actinomycetes</taxon>
        <taxon>Kitasatosporales</taxon>
        <taxon>Streptomycetaceae</taxon>
        <taxon>Streptomyces</taxon>
    </lineage>
</organism>
<dbReference type="Pfam" id="PF17765">
    <property type="entry name" value="MLTR_LBD"/>
    <property type="match status" value="1"/>
</dbReference>
<dbReference type="PROSITE" id="PS50943">
    <property type="entry name" value="HTH_CROC1"/>
    <property type="match status" value="1"/>
</dbReference>
<evidence type="ECO:0000313" key="2">
    <source>
        <dbReference type="EMBL" id="GAA2043816.1"/>
    </source>
</evidence>
<dbReference type="Proteomes" id="UP001403094">
    <property type="component" value="Unassembled WGS sequence"/>
</dbReference>
<protein>
    <submittedName>
        <fullName evidence="2">Helix-turn-helix transcriptional regulator</fullName>
    </submittedName>
</protein>
<dbReference type="Pfam" id="PF13560">
    <property type="entry name" value="HTH_31"/>
    <property type="match status" value="1"/>
</dbReference>
<dbReference type="EMBL" id="BAAANQ010000001">
    <property type="protein sequence ID" value="GAA2043816.1"/>
    <property type="molecule type" value="Genomic_DNA"/>
</dbReference>
<dbReference type="Gene3D" id="1.10.260.40">
    <property type="entry name" value="lambda repressor-like DNA-binding domains"/>
    <property type="match status" value="1"/>
</dbReference>
<gene>
    <name evidence="2" type="ORF">GCM10009757_08820</name>
</gene>
<dbReference type="Gene3D" id="3.30.450.180">
    <property type="match status" value="1"/>
</dbReference>
<keyword evidence="3" id="KW-1185">Reference proteome</keyword>